<evidence type="ECO:0000256" key="7">
    <source>
        <dbReference type="ARBA" id="ARBA00023204"/>
    </source>
</evidence>
<dbReference type="CDD" id="cd18796">
    <property type="entry name" value="SF2_C_LHR"/>
    <property type="match status" value="1"/>
</dbReference>
<name>A0ABU9DNR6_9BACL</name>
<sequence length="1531" mass="171413">MSGFTEDYGFHPVLWQWFAGRFGEPTEVQKQAWVRIQSGDHTLISSPTGSGKTLAALLPCLNRILRSKESDAEAYVPGVRTLVVTPLKALNNDIHHHLLQFLEEIQAALVLSGVPQTQGTITAAVRTGDTTQSTRASMLRTPPDVLVTTPESLYLLLTSPRAREILKTVEHVIVDEIHDLAADKRGVHLSLTLERLQAWCSAPVQRIGVSATQKPIERVARYLGGWDGDSPREVGIVESRADKKYSLLVTVPERPRPGADKEEIWTPLVKRLLELMEGSRTALIFANSRRLCERLTLRLNDYAGYEMARSHHGSVAREKRLEVERMLKEGELRCLVATSSLELGIDVGHVDLVLQIDSPFSAASGIQRIGRAGHGVGEVSRGVLVARSRSFLPELAVLARRIRARDIEAIRLPRGGLDVLAQQVVALVSLGDEWDVPGLERLIAGSDSFRGVSRDRLLAMLEMLAGFYPFVRPLIAWDRETGRLERLAATPMAALVGAGTIPQSTAYPVHHNETGLHLGELDEEYIQESSVGDVFQLGTASWRIVRIRPERIYVREAENRYSEIPFWRGETGGKSYELGVQTGELWRELRGRLQAEPAEQQVEGNGRNERLLEPRSTALEAGDEGVFKHAEGGLESEAGLEVRFETGRGAAYKSGSEPEAGEGHIALDLATQEWLMAEFDLDAEAATSLTGLVRNQMAVAPVPTDRTMVIESFADEQNHTHYIVHSLLGRKLNRTWLMALTRKLQEAGHQALYTNARDNGIELIFSSYDVSIIRAIRSLAWTEAEPLVVQAVSQSPMFSGAFQRQAETSLLLSRSFTRMPAWKKRLRSQELLKDALPFRERFPLFQEAMRECLEEHVDLENLRLVLESIQAGEIAFAEHRGHAPSPLAAQFQADYVQTRLYESDALPQDLQAELLGFSRQLAAEVFGADAVCQAVHPQALAAEEQRLEQAGLAWSGADSVQRHLKEWGEATLEELREAAPAAAGQLAEWLNELEQRRVVATVALRKRKYYISRDEQALYESLNESAEARAFILQRYSDHAISVTLEEIAGRYGLERTAAEDWLQSALEEGRMEASPFSDPQETGLWTSRKVASRLIRTSLQMYRRNGEAVPGLTYLRHMPLFVKLGESSSLTGDERLRELIADLQGYFLPVSLWESLLFPARHPAYRKQELDLLCSSGDVLWIGRKQPEEKEGRMAFFLAESEELFQPYLAGNLAPDRPAPHPKLLSLLQEKGAVFLTKLSIETGQAPSELLAELLDLVWDGRAANDQFAPIRLHAQGKSKKTDKFQSGLGRWYPFESLYNPGFDQEASALAWVRHLLGSYGLITKELIAFASPYAWETVLPLLRQLEEWGVVVRGLFIQDLHQLQFASKDFVTQLYQAGEASSPVSAKSSDEPLTLLNAVDPANPFGLLLPWPEMPGLSFSRKPGNYMVFQGNRWLYWIENNGKRIYEVEGRLSGMRAADAEEVEGMDEISRQLKAVFRLFLKHQQLRKIVVESWNGVRISDAPEQQYLQALGAEKDRHHYVLWPSQLQG</sequence>
<dbReference type="InterPro" id="IPR052511">
    <property type="entry name" value="ATP-dep_Helicase"/>
</dbReference>
<dbReference type="Pfam" id="PF19306">
    <property type="entry name" value="WHD_Lhr"/>
    <property type="match status" value="1"/>
</dbReference>
<dbReference type="InterPro" id="IPR013701">
    <property type="entry name" value="Lhr-like_DEAD/DEAH_assoc"/>
</dbReference>
<dbReference type="PANTHER" id="PTHR47962:SF5">
    <property type="entry name" value="ATP-DEPENDENT HELICASE LHR-RELATED"/>
    <property type="match status" value="1"/>
</dbReference>
<dbReference type="RefSeq" id="WP_341417648.1">
    <property type="nucleotide sequence ID" value="NZ_JBBPCC010000015.1"/>
</dbReference>
<reference evidence="11 12" key="1">
    <citation type="submission" date="2024-04" db="EMBL/GenBank/DDBJ databases">
        <title>draft genome sequnece of Paenibacillus filicis.</title>
        <authorList>
            <person name="Kim D.-U."/>
        </authorList>
    </citation>
    <scope>NUCLEOTIDE SEQUENCE [LARGE SCALE GENOMIC DNA]</scope>
    <source>
        <strain evidence="11 12">KACC14197</strain>
    </source>
</reference>
<keyword evidence="2" id="KW-0227">DNA damage</keyword>
<protein>
    <submittedName>
        <fullName evidence="11">DEAD/DEAH box helicase</fullName>
        <ecNumber evidence="11">3.6.4.-</ecNumber>
    </submittedName>
</protein>
<accession>A0ABU9DNR6</accession>
<keyword evidence="4 11" id="KW-0347">Helicase</keyword>
<proteinExistence type="predicted"/>
<keyword evidence="1" id="KW-0547">Nucleotide-binding</keyword>
<dbReference type="Pfam" id="PF00271">
    <property type="entry name" value="Helicase_C"/>
    <property type="match status" value="1"/>
</dbReference>
<dbReference type="InterPro" id="IPR055367">
    <property type="entry name" value="WH4_Lhr"/>
</dbReference>
<dbReference type="PANTHER" id="PTHR47962">
    <property type="entry name" value="ATP-DEPENDENT HELICASE LHR-RELATED-RELATED"/>
    <property type="match status" value="1"/>
</dbReference>
<evidence type="ECO:0000256" key="8">
    <source>
        <dbReference type="ARBA" id="ARBA00023235"/>
    </source>
</evidence>
<evidence type="ECO:0000313" key="11">
    <source>
        <dbReference type="EMBL" id="MEK8130511.1"/>
    </source>
</evidence>
<keyword evidence="5" id="KW-0067">ATP-binding</keyword>
<gene>
    <name evidence="11" type="ORF">WMW72_21635</name>
</gene>
<dbReference type="InterPro" id="IPR055368">
    <property type="entry name" value="WH3_Lhr"/>
</dbReference>
<dbReference type="GO" id="GO:0016787">
    <property type="term" value="F:hydrolase activity"/>
    <property type="evidence" value="ECO:0007669"/>
    <property type="project" value="UniProtKB-KW"/>
</dbReference>
<keyword evidence="3 11" id="KW-0378">Hydrolase</keyword>
<dbReference type="InterPro" id="IPR001650">
    <property type="entry name" value="Helicase_C-like"/>
</dbReference>
<dbReference type="InterPro" id="IPR014001">
    <property type="entry name" value="Helicase_ATP-bd"/>
</dbReference>
<evidence type="ECO:0000256" key="4">
    <source>
        <dbReference type="ARBA" id="ARBA00022806"/>
    </source>
</evidence>
<evidence type="ECO:0000256" key="3">
    <source>
        <dbReference type="ARBA" id="ARBA00022801"/>
    </source>
</evidence>
<dbReference type="SMART" id="SM00490">
    <property type="entry name" value="HELICc"/>
    <property type="match status" value="1"/>
</dbReference>
<dbReference type="PROSITE" id="PS51194">
    <property type="entry name" value="HELICASE_CTER"/>
    <property type="match status" value="1"/>
</dbReference>
<keyword evidence="12" id="KW-1185">Reference proteome</keyword>
<evidence type="ECO:0000256" key="1">
    <source>
        <dbReference type="ARBA" id="ARBA00022741"/>
    </source>
</evidence>
<dbReference type="InterPro" id="IPR011545">
    <property type="entry name" value="DEAD/DEAH_box_helicase_dom"/>
</dbReference>
<dbReference type="Pfam" id="PF00270">
    <property type="entry name" value="DEAD"/>
    <property type="match status" value="1"/>
</dbReference>
<evidence type="ECO:0000256" key="2">
    <source>
        <dbReference type="ARBA" id="ARBA00022763"/>
    </source>
</evidence>
<evidence type="ECO:0000256" key="6">
    <source>
        <dbReference type="ARBA" id="ARBA00023125"/>
    </source>
</evidence>
<dbReference type="Pfam" id="PF08494">
    <property type="entry name" value="DEAD_assoc"/>
    <property type="match status" value="1"/>
</dbReference>
<dbReference type="Gene3D" id="3.40.50.300">
    <property type="entry name" value="P-loop containing nucleotide triphosphate hydrolases"/>
    <property type="match status" value="2"/>
</dbReference>
<keyword evidence="7" id="KW-0234">DNA repair</keyword>
<comment type="caution">
    <text evidence="11">The sequence shown here is derived from an EMBL/GenBank/DDBJ whole genome shotgun (WGS) entry which is preliminary data.</text>
</comment>
<dbReference type="PROSITE" id="PS51192">
    <property type="entry name" value="HELICASE_ATP_BIND_1"/>
    <property type="match status" value="1"/>
</dbReference>
<evidence type="ECO:0000259" key="10">
    <source>
        <dbReference type="PROSITE" id="PS51194"/>
    </source>
</evidence>
<feature type="domain" description="Helicase C-terminal" evidence="10">
    <location>
        <begin position="268"/>
        <end position="428"/>
    </location>
</feature>
<feature type="domain" description="Helicase ATP-binding" evidence="9">
    <location>
        <begin position="33"/>
        <end position="231"/>
    </location>
</feature>
<evidence type="ECO:0000256" key="5">
    <source>
        <dbReference type="ARBA" id="ARBA00022840"/>
    </source>
</evidence>
<dbReference type="Pfam" id="PF23234">
    <property type="entry name" value="WHD_4th_Lhr"/>
    <property type="match status" value="1"/>
</dbReference>
<dbReference type="Proteomes" id="UP001469365">
    <property type="component" value="Unassembled WGS sequence"/>
</dbReference>
<dbReference type="InterPro" id="IPR045628">
    <property type="entry name" value="Lhr_WH_dom"/>
</dbReference>
<dbReference type="SUPFAM" id="SSF52540">
    <property type="entry name" value="P-loop containing nucleoside triphosphate hydrolases"/>
    <property type="match status" value="1"/>
</dbReference>
<dbReference type="SMART" id="SM00487">
    <property type="entry name" value="DEXDc"/>
    <property type="match status" value="1"/>
</dbReference>
<keyword evidence="6" id="KW-0238">DNA-binding</keyword>
<dbReference type="GO" id="GO:0004386">
    <property type="term" value="F:helicase activity"/>
    <property type="evidence" value="ECO:0007669"/>
    <property type="project" value="UniProtKB-KW"/>
</dbReference>
<dbReference type="EC" id="3.6.4.-" evidence="11"/>
<dbReference type="Pfam" id="PF23235">
    <property type="entry name" value="WHD_3rd_Lhr"/>
    <property type="match status" value="1"/>
</dbReference>
<evidence type="ECO:0000313" key="12">
    <source>
        <dbReference type="Proteomes" id="UP001469365"/>
    </source>
</evidence>
<dbReference type="InterPro" id="IPR027417">
    <property type="entry name" value="P-loop_NTPase"/>
</dbReference>
<keyword evidence="8" id="KW-0413">Isomerase</keyword>
<organism evidence="11 12">
    <name type="scientific">Paenibacillus filicis</name>
    <dbReference type="NCBI Taxonomy" id="669464"/>
    <lineage>
        <taxon>Bacteria</taxon>
        <taxon>Bacillati</taxon>
        <taxon>Bacillota</taxon>
        <taxon>Bacilli</taxon>
        <taxon>Bacillales</taxon>
        <taxon>Paenibacillaceae</taxon>
        <taxon>Paenibacillus</taxon>
    </lineage>
</organism>
<evidence type="ECO:0000259" key="9">
    <source>
        <dbReference type="PROSITE" id="PS51192"/>
    </source>
</evidence>
<dbReference type="EMBL" id="JBBPCC010000015">
    <property type="protein sequence ID" value="MEK8130511.1"/>
    <property type="molecule type" value="Genomic_DNA"/>
</dbReference>